<proteinExistence type="predicted"/>
<dbReference type="HOGENOM" id="CLU_1642527_0_0_10"/>
<organism evidence="2 3">
    <name type="scientific">Saprospira grandis DSM 2844</name>
    <dbReference type="NCBI Taxonomy" id="694433"/>
    <lineage>
        <taxon>Bacteria</taxon>
        <taxon>Pseudomonadati</taxon>
        <taxon>Bacteroidota</taxon>
        <taxon>Saprospiria</taxon>
        <taxon>Saprospirales</taxon>
        <taxon>Saprospiraceae</taxon>
        <taxon>Saprospira</taxon>
    </lineage>
</organism>
<evidence type="ECO:0000256" key="1">
    <source>
        <dbReference type="SAM" id="SignalP"/>
    </source>
</evidence>
<dbReference type="EMBL" id="JH719942">
    <property type="protein sequence ID" value="EJF53948.1"/>
    <property type="molecule type" value="Genomic_DNA"/>
</dbReference>
<reference evidence="3" key="1">
    <citation type="journal article" date="2012" name="Stand. Genomic Sci.">
        <title>Permanent draft genome sequence of the gliding predator Saprospira grandis strain Sa g1 (= HR1).</title>
        <authorList>
            <person name="Mavromatis K."/>
            <person name="Chertkov O."/>
            <person name="Lapidus A."/>
            <person name="Nolan M."/>
            <person name="Lucas S."/>
            <person name="Tice H."/>
            <person name="Del Rio T.G."/>
            <person name="Cheng J.F."/>
            <person name="Han C."/>
            <person name="Tapia R."/>
            <person name="Bruce D."/>
            <person name="Goodwin L.A."/>
            <person name="Pitluck S."/>
            <person name="Huntemann M."/>
            <person name="Liolios K."/>
            <person name="Pagani I."/>
            <person name="Ivanova N."/>
            <person name="Mikhailova N."/>
            <person name="Pati A."/>
            <person name="Chen A."/>
            <person name="Palaniappan K."/>
            <person name="Land M."/>
            <person name="Brambilla E.M."/>
            <person name="Rohde M."/>
            <person name="Spring S."/>
            <person name="Goker M."/>
            <person name="Detter J.C."/>
            <person name="Bristow J."/>
            <person name="Eisen J.A."/>
            <person name="Markowitz V."/>
            <person name="Hugenholtz P."/>
            <person name="Kyrpides N.C."/>
            <person name="Klenk H.P."/>
            <person name="Woyke T."/>
        </authorList>
    </citation>
    <scope>NUCLEOTIDE SEQUENCE [LARGE SCALE GENOMIC DNA]</scope>
    <source>
        <strain evidence="3">DSM 2844</strain>
    </source>
</reference>
<feature type="chain" id="PRO_5003744015" evidence="1">
    <location>
        <begin position="37"/>
        <end position="177"/>
    </location>
</feature>
<gene>
    <name evidence="2" type="ORF">SapgrDRAFT_2275</name>
</gene>
<keyword evidence="1" id="KW-0732">Signal</keyword>
<evidence type="ECO:0000313" key="3">
    <source>
        <dbReference type="Proteomes" id="UP000005113"/>
    </source>
</evidence>
<dbReference type="AlphaFoldDB" id="J1I6D4"/>
<evidence type="ECO:0000313" key="2">
    <source>
        <dbReference type="EMBL" id="EJF53948.1"/>
    </source>
</evidence>
<feature type="signal peptide" evidence="1">
    <location>
        <begin position="1"/>
        <end position="36"/>
    </location>
</feature>
<protein>
    <submittedName>
        <fullName evidence="2">Uncharacterized protein</fullName>
    </submittedName>
</protein>
<accession>J1I6D4</accession>
<name>J1I6D4_9BACT</name>
<dbReference type="Proteomes" id="UP000005113">
    <property type="component" value="Unassembled WGS sequence"/>
</dbReference>
<sequence>MHNSCRMGQELNKTTFMKLSYFLSFCFLLLAVASWAQPDLENLSREEKNTMRKCPLHKKKMKLSDNYRANASDFRRSEDYPFAYQLNYRRYCSVCTKLLTKEEKQFAAEERARGNKASMQRCTVHNKFMKTNPEFSSVKSIKNEKRDEDIINAKQYMGRFYCRVCSKVYRIRYKDEE</sequence>